<name>A0A926VIN1_9CYAN</name>
<gene>
    <name evidence="3" type="ORF">H6G03_20380</name>
</gene>
<dbReference type="InterPro" id="IPR024996">
    <property type="entry name" value="RNaseH_pPIWI_RE"/>
</dbReference>
<dbReference type="Pfam" id="PF13032">
    <property type="entry name" value="RNaseH_pPIWI_RE"/>
    <property type="match status" value="1"/>
</dbReference>
<feature type="domain" description="pPIWI-RE RNaseH" evidence="1">
    <location>
        <begin position="615"/>
        <end position="883"/>
    </location>
</feature>
<protein>
    <submittedName>
        <fullName evidence="3">DUF3962 domain-containing protein</fullName>
    </submittedName>
</protein>
<dbReference type="EMBL" id="JACJPW010000054">
    <property type="protein sequence ID" value="MBD2183387.1"/>
    <property type="molecule type" value="Genomic_DNA"/>
</dbReference>
<reference evidence="3" key="2">
    <citation type="submission" date="2020-08" db="EMBL/GenBank/DDBJ databases">
        <authorList>
            <person name="Chen M."/>
            <person name="Teng W."/>
            <person name="Zhao L."/>
            <person name="Hu C."/>
            <person name="Zhou Y."/>
            <person name="Han B."/>
            <person name="Song L."/>
            <person name="Shu W."/>
        </authorList>
    </citation>
    <scope>NUCLEOTIDE SEQUENCE</scope>
    <source>
        <strain evidence="3">FACHB-1375</strain>
    </source>
</reference>
<dbReference type="Pfam" id="PF13111">
    <property type="entry name" value="pPIWI_RE_X"/>
    <property type="match status" value="1"/>
</dbReference>
<evidence type="ECO:0000313" key="3">
    <source>
        <dbReference type="EMBL" id="MBD2183387.1"/>
    </source>
</evidence>
<evidence type="ECO:0000259" key="2">
    <source>
        <dbReference type="Pfam" id="PF13111"/>
    </source>
</evidence>
<sequence>MASKSSTIQLFALQVPTQISLPFDLYALTLPKHWKELFNRLQQHKLGKNYVLPPVECLNQVLQLLVDSILFSSPNAFRLKSSARWLYFNTEKIDTAYIATAVKTWLNVSFKNCNSLTDDDIAKIQAISGSDLQVGKVQLPQPVWDIKDGKLNLDDLYYDLIPYLLASAVAKSPLALINPRTNEEFEKVNFREIVSAESGAKEVISWPPMQAVKTRKKEGSEEKETTTHYYSYCLTFVLHYSTSGEPYIICDYSIKRWVSWEFKYLPSGATVCIKPTKSTRFAACKLKYMGKEKDIDFESNLARLVKELDFRDKFTAKDVIQNPCKKDELAWAVTYSNTMSPSHNTDVGFFPIDHEIFLQACMERFKEIFGDKFPLVEIYSHCANNKALRKSVSHYKKVTEFIKSHFAEQTNTPPFYIAPNLKLVLLAQSKEAEDLIPLLARKYKINDVIVQELGSLGAELPGKKWDIDCKNRIEQFQKNQELRKNISSDNQAVTLTLVEIRPKDHFWKNPAQDPKPCFRPALARMYSVTDHFVPKDENDDEDSLEIEDLTDKIAQKEAAKEAAKNEGKPYKSKSLKSEFAHRVENTLLSGLSMAGAYVYPTFETDKFPSDVASVGVYLIRYYIGEKTQYLPVAVRMDKEGITAKAYGINDWLTFHSFQVKMASGAKEFQAIDFNKSNIQSWVFNNLFQETKQPTLFCFDAANLRTCGLIFLQKQFWQKHSLAFDTGENITFPSISEYPNVRVASIITPNTLEVPIYRVCDEEGELAGHTAGVFYPSSQNAECGYYYLSNQRPESRSGGILQESKLIPMAKTRGEKKGELKKPKPYAQGYNPRGVFLNLTLQEKDCFSDWASFVQCLRLYGLIHYLGATTWPAPLHLAAGLDDYRPIHAIREP</sequence>
<dbReference type="AlphaFoldDB" id="A0A926VIN1"/>
<reference evidence="3" key="1">
    <citation type="journal article" date="2015" name="ISME J.">
        <title>Draft Genome Sequence of Streptomyces incarnatus NRRL8089, which Produces the Nucleoside Antibiotic Sinefungin.</title>
        <authorList>
            <person name="Oshima K."/>
            <person name="Hattori M."/>
            <person name="Shimizu H."/>
            <person name="Fukuda K."/>
            <person name="Nemoto M."/>
            <person name="Inagaki K."/>
            <person name="Tamura T."/>
        </authorList>
    </citation>
    <scope>NUCLEOTIDE SEQUENCE</scope>
    <source>
        <strain evidence="3">FACHB-1375</strain>
    </source>
</reference>
<accession>A0A926VIN1</accession>
<dbReference type="Proteomes" id="UP000641646">
    <property type="component" value="Unassembled WGS sequence"/>
</dbReference>
<evidence type="ECO:0000313" key="4">
    <source>
        <dbReference type="Proteomes" id="UP000641646"/>
    </source>
</evidence>
<evidence type="ECO:0000259" key="1">
    <source>
        <dbReference type="Pfam" id="PF13032"/>
    </source>
</evidence>
<feature type="domain" description="pPIWI-RE module N-terminal" evidence="2">
    <location>
        <begin position="19"/>
        <end position="381"/>
    </location>
</feature>
<proteinExistence type="predicted"/>
<organism evidence="3 4">
    <name type="scientific">Aerosakkonema funiforme FACHB-1375</name>
    <dbReference type="NCBI Taxonomy" id="2949571"/>
    <lineage>
        <taxon>Bacteria</taxon>
        <taxon>Bacillati</taxon>
        <taxon>Cyanobacteriota</taxon>
        <taxon>Cyanophyceae</taxon>
        <taxon>Oscillatoriophycideae</taxon>
        <taxon>Aerosakkonematales</taxon>
        <taxon>Aerosakkonemataceae</taxon>
        <taxon>Aerosakkonema</taxon>
    </lineage>
</organism>
<dbReference type="InterPro" id="IPR025085">
    <property type="entry name" value="pPIWI_RE_X"/>
</dbReference>
<comment type="caution">
    <text evidence="3">The sequence shown here is derived from an EMBL/GenBank/DDBJ whole genome shotgun (WGS) entry which is preliminary data.</text>
</comment>
<dbReference type="RefSeq" id="WP_190467612.1">
    <property type="nucleotide sequence ID" value="NZ_JACJPW010000054.1"/>
</dbReference>
<keyword evidence="4" id="KW-1185">Reference proteome</keyword>